<proteinExistence type="predicted"/>
<name>A0A947DC69_9CYAN</name>
<evidence type="ECO:0000313" key="3">
    <source>
        <dbReference type="EMBL" id="MBT9314416.1"/>
    </source>
</evidence>
<feature type="compositionally biased region" description="Polar residues" evidence="1">
    <location>
        <begin position="836"/>
        <end position="862"/>
    </location>
</feature>
<comment type="caution">
    <text evidence="3">The sequence shown here is derived from an EMBL/GenBank/DDBJ whole genome shotgun (WGS) entry which is preliminary data.</text>
</comment>
<dbReference type="SMART" id="SM00912">
    <property type="entry name" value="Haemagg_act"/>
    <property type="match status" value="1"/>
</dbReference>
<evidence type="ECO:0000313" key="4">
    <source>
        <dbReference type="Proteomes" id="UP000717364"/>
    </source>
</evidence>
<dbReference type="InterPro" id="IPR024983">
    <property type="entry name" value="CHAT_dom"/>
</dbReference>
<protein>
    <submittedName>
        <fullName evidence="3">CHAT domain-containing protein</fullName>
    </submittedName>
</protein>
<dbReference type="EMBL" id="JADOES010000004">
    <property type="protein sequence ID" value="MBT9314416.1"/>
    <property type="molecule type" value="Genomic_DNA"/>
</dbReference>
<dbReference type="RefSeq" id="WP_215607486.1">
    <property type="nucleotide sequence ID" value="NZ_JADOES010000004.1"/>
</dbReference>
<accession>A0A947DC69</accession>
<feature type="region of interest" description="Disordered" evidence="1">
    <location>
        <begin position="827"/>
        <end position="862"/>
    </location>
</feature>
<evidence type="ECO:0000259" key="2">
    <source>
        <dbReference type="SMART" id="SM00912"/>
    </source>
</evidence>
<evidence type="ECO:0000256" key="1">
    <source>
        <dbReference type="SAM" id="MobiDB-lite"/>
    </source>
</evidence>
<reference evidence="3" key="2">
    <citation type="journal article" date="2021" name="Mar. Drugs">
        <title>Genome Reduction and Secondary Metabolism of the Marine Sponge-Associated Cyanobacterium Leptothoe.</title>
        <authorList>
            <person name="Konstantinou D."/>
            <person name="Popin R.V."/>
            <person name="Fewer D.P."/>
            <person name="Sivonen K."/>
            <person name="Gkelis S."/>
        </authorList>
    </citation>
    <scope>NUCLEOTIDE SEQUENCE</scope>
    <source>
        <strain evidence="3">TAU-MAC 1115</strain>
    </source>
</reference>
<keyword evidence="4" id="KW-1185">Reference proteome</keyword>
<dbReference type="SUPFAM" id="SSF51126">
    <property type="entry name" value="Pectin lyase-like"/>
    <property type="match status" value="1"/>
</dbReference>
<dbReference type="InterPro" id="IPR011050">
    <property type="entry name" value="Pectin_lyase_fold/virulence"/>
</dbReference>
<feature type="domain" description="Filamentous haemagglutinin FhaB/tRNA nuclease CdiA-like TPS" evidence="2">
    <location>
        <begin position="40"/>
        <end position="153"/>
    </location>
</feature>
<dbReference type="InterPro" id="IPR012334">
    <property type="entry name" value="Pectin_lyas_fold"/>
</dbReference>
<sequence length="1306" mass="136670">MDSLQVLWRSRFQKICAVGITTTTLWAAIHQWAHGQVISAPDSIQTQVVQQGNRFDIVGGTTADDATLLFHSFEQFDLDRGHIAGFQVAPGINTVFGRITNGLPSHINGLVEVEGAPASLYLMNPAGVLFGPDSSINLAGDFAVLTADRLDFSQGNFALMGHPHGVQGNILQLHFNPDHPGTIVNLGDLQVEEHHALSLIGHTVVNHGTLKGGVINIAAVGAHSDVHLTEGRFQFSPVQTVQTLPPWLTSAGTEHAATIEIAKNGSLYLSGSSLPELPLGTALVDGELVATNRIRVLGDHVATMGATLRATDGGQILIGGDYQGSGVIPTAQSTFIDAATTIIADGERGGQVVIWSDEITRFRGSISAQGVTAGGKVEISGKEQLDFGGRVDLRSHGPPGTLLLDPENLEIRAGSNPNGTDTSEPDVLYEDTLESSIIGNVNLIFQADDDITIAPLSDGALTFTQGIGSISFLADGDGDGNGSFTMAPGNRIAAPGQDLVIKAADIIAGDLDTSIFSAIDNSEGAGEIRLTATQGSINGGNLTATARGVLNNNGNGGMVVLSVADAITVGDITTATAGLSNNGSAGAITLNGQTGTISTGLLDASASGNNNTGAGGDITLTTTDSITIGDVISSASATTNNSGDAGAVALTSRVGNITTAAIAADTRADSSNTGNGGAISLNATQGAILSQQITSTTVSPDLASTQGGDVQLTAADNIVIDFINVEGEGQGGDIDLTTQQALRVLKRIPDRNAPISLLTTGDGAIRLTYNLDPTTPFNLGNSDIHGTSGNITTGVDTLTAPQTVTQMINLSTIKLNNLFELPPVSSPLVEPPVSTPDAQPNHLPTPQGSKSPSSNDSLSENPSLEQLFSDSLNPSEIEILDALNNRQNETKTNTERERESAISNGELIWAQIENSFSTDFVKALNLPMPAAPSLQTTQQALKQVSVNQGIAPALMYIRLKDTHIELVLVSGEGPPVYHPVAVKAADVQAVVETFHQTITNPVLRSAQYLPAAQQLFDWLIRPMLDDLEMANIDHIGFILDAGLRSLPMAALHDGQHFLIEDYSIGLLPSVGLTALSTPPALEISSGAEATLAMGIANFAEQADLAAVPLELELASQSQSDEQYLDQEATLAALEHRLAQGKFTNVHLATHAVFQPGNLDNSYVQLWDQTVKLNQLQKLPLDEIDFLILSACATALGDLSAEFGFAGLAVNVGVQTVLASLWSISDEGTLGLMSEFYRALEPPLTRSAALRQAQIAMLQGKIGVTDGTVYGDGERIIGHLPDLEVSGSWDFSHPAYWSGFTMIGHPW</sequence>
<organism evidence="3 4">
    <name type="scientific">Leptothoe spongobia TAU-MAC 1115</name>
    <dbReference type="NCBI Taxonomy" id="1967444"/>
    <lineage>
        <taxon>Bacteria</taxon>
        <taxon>Bacillati</taxon>
        <taxon>Cyanobacteriota</taxon>
        <taxon>Cyanophyceae</taxon>
        <taxon>Nodosilineales</taxon>
        <taxon>Cymatolegaceae</taxon>
        <taxon>Leptothoe</taxon>
        <taxon>Leptothoe spongobia</taxon>
    </lineage>
</organism>
<reference evidence="3" key="1">
    <citation type="submission" date="2020-11" db="EMBL/GenBank/DDBJ databases">
        <authorList>
            <person name="Konstantinou D."/>
            <person name="Gkelis S."/>
            <person name="Popin R."/>
            <person name="Fewer D."/>
            <person name="Sivonen K."/>
        </authorList>
    </citation>
    <scope>NUCLEOTIDE SEQUENCE</scope>
    <source>
        <strain evidence="3">TAU-MAC 1115</strain>
    </source>
</reference>
<dbReference type="InterPro" id="IPR008638">
    <property type="entry name" value="FhaB/CdiA-like_TPS"/>
</dbReference>
<gene>
    <name evidence="3" type="ORF">IXB50_03155</name>
</gene>
<dbReference type="Pfam" id="PF05860">
    <property type="entry name" value="TPS"/>
    <property type="match status" value="1"/>
</dbReference>
<dbReference type="Proteomes" id="UP000717364">
    <property type="component" value="Unassembled WGS sequence"/>
</dbReference>
<dbReference type="Pfam" id="PF12770">
    <property type="entry name" value="CHAT"/>
    <property type="match status" value="1"/>
</dbReference>
<dbReference type="NCBIfam" id="TIGR01901">
    <property type="entry name" value="adhes_NPXG"/>
    <property type="match status" value="1"/>
</dbReference>
<dbReference type="Gene3D" id="2.160.20.10">
    <property type="entry name" value="Single-stranded right-handed beta-helix, Pectin lyase-like"/>
    <property type="match status" value="1"/>
</dbReference>